<accession>A0A7W5TUJ6</accession>
<dbReference type="RefSeq" id="WP_183357123.1">
    <property type="nucleotide sequence ID" value="NZ_BAABKR010000005.1"/>
</dbReference>
<evidence type="ECO:0000256" key="4">
    <source>
        <dbReference type="PIRSR" id="PIRSR000097-1"/>
    </source>
</evidence>
<name>A0A7W5TUJ6_9MICC</name>
<dbReference type="InterPro" id="IPR020471">
    <property type="entry name" value="AKR"/>
</dbReference>
<dbReference type="Gene3D" id="3.20.20.100">
    <property type="entry name" value="NADP-dependent oxidoreductase domain"/>
    <property type="match status" value="1"/>
</dbReference>
<dbReference type="Proteomes" id="UP000547528">
    <property type="component" value="Unassembled WGS sequence"/>
</dbReference>
<dbReference type="InterPro" id="IPR018170">
    <property type="entry name" value="Aldo/ket_reductase_CS"/>
</dbReference>
<keyword evidence="3 8" id="KW-0560">Oxidoreductase</keyword>
<evidence type="ECO:0000256" key="6">
    <source>
        <dbReference type="PIRSR" id="PIRSR000097-3"/>
    </source>
</evidence>
<evidence type="ECO:0000313" key="9">
    <source>
        <dbReference type="Proteomes" id="UP000547528"/>
    </source>
</evidence>
<feature type="active site" description="Proton donor" evidence="4">
    <location>
        <position position="47"/>
    </location>
</feature>
<reference evidence="8 9" key="1">
    <citation type="submission" date="2020-08" db="EMBL/GenBank/DDBJ databases">
        <title>Sequencing the genomes of 1000 actinobacteria strains.</title>
        <authorList>
            <person name="Klenk H.-P."/>
        </authorList>
    </citation>
    <scope>NUCLEOTIDE SEQUENCE [LARGE SCALE GENOMIC DNA]</scope>
    <source>
        <strain evidence="8 9">DSM 28238</strain>
    </source>
</reference>
<keyword evidence="9" id="KW-1185">Reference proteome</keyword>
<organism evidence="8 9">
    <name type="scientific">Garicola koreensis</name>
    <dbReference type="NCBI Taxonomy" id="1262554"/>
    <lineage>
        <taxon>Bacteria</taxon>
        <taxon>Bacillati</taxon>
        <taxon>Actinomycetota</taxon>
        <taxon>Actinomycetes</taxon>
        <taxon>Micrococcales</taxon>
        <taxon>Micrococcaceae</taxon>
        <taxon>Garicola</taxon>
    </lineage>
</organism>
<dbReference type="FunFam" id="3.20.20.100:FF:000015">
    <property type="entry name" value="Oxidoreductase, aldo/keto reductase family"/>
    <property type="match status" value="1"/>
</dbReference>
<evidence type="ECO:0000256" key="3">
    <source>
        <dbReference type="ARBA" id="ARBA00023002"/>
    </source>
</evidence>
<evidence type="ECO:0000256" key="2">
    <source>
        <dbReference type="ARBA" id="ARBA00022857"/>
    </source>
</evidence>
<dbReference type="PIRSF" id="PIRSF000097">
    <property type="entry name" value="AKR"/>
    <property type="match status" value="1"/>
</dbReference>
<protein>
    <submittedName>
        <fullName evidence="8">2,5-diketo-D-gluconate reductase A</fullName>
        <ecNumber evidence="8">1.1.1.346</ecNumber>
    </submittedName>
</protein>
<sequence length="274" mass="30159">MTTTIELNSGAQLPQLGFGTSQAATPAASVAAALQIGYRHVDTAQMYGNEAEVGEGIRASGVAREDIFVTTKLHNPNHDPADARRTFTESLRRMGLDYVDLFLIHWPMPFLQIDYLHTWETLIELRDSGRAASIGVSNFQPDHLDRIIGATGVVPAVNQIEVHPYFANNEVREFAKSHGIAIEAWSPLGKGDELTDPVISGIAERLGRSPAQVVLRWHIQRGDVVIPKSDREERMRQNADVFSFELTDTDMAAIAALDRGEDGRRSAHPNVLGK</sequence>
<evidence type="ECO:0000256" key="1">
    <source>
        <dbReference type="ARBA" id="ARBA00007905"/>
    </source>
</evidence>
<feature type="site" description="Lowers pKa of active site Tyr" evidence="6">
    <location>
        <position position="72"/>
    </location>
</feature>
<dbReference type="InterPro" id="IPR036812">
    <property type="entry name" value="NAD(P)_OxRdtase_dom_sf"/>
</dbReference>
<dbReference type="GO" id="GO:0016616">
    <property type="term" value="F:oxidoreductase activity, acting on the CH-OH group of donors, NAD or NADP as acceptor"/>
    <property type="evidence" value="ECO:0007669"/>
    <property type="project" value="UniProtKB-ARBA"/>
</dbReference>
<feature type="domain" description="NADP-dependent oxidoreductase" evidence="7">
    <location>
        <begin position="21"/>
        <end position="258"/>
    </location>
</feature>
<comment type="similarity">
    <text evidence="1">Belongs to the aldo/keto reductase family.</text>
</comment>
<evidence type="ECO:0000313" key="8">
    <source>
        <dbReference type="EMBL" id="MBB3666709.1"/>
    </source>
</evidence>
<dbReference type="PANTHER" id="PTHR43827">
    <property type="entry name" value="2,5-DIKETO-D-GLUCONIC ACID REDUCTASE"/>
    <property type="match status" value="1"/>
</dbReference>
<dbReference type="Pfam" id="PF00248">
    <property type="entry name" value="Aldo_ket_red"/>
    <property type="match status" value="1"/>
</dbReference>
<feature type="binding site" evidence="5">
    <location>
        <position position="105"/>
    </location>
    <ligand>
        <name>substrate</name>
    </ligand>
</feature>
<keyword evidence="2" id="KW-0521">NADP</keyword>
<comment type="caution">
    <text evidence="8">The sequence shown here is derived from an EMBL/GenBank/DDBJ whole genome shotgun (WGS) entry which is preliminary data.</text>
</comment>
<dbReference type="PRINTS" id="PR00069">
    <property type="entry name" value="ALDKETRDTASE"/>
</dbReference>
<dbReference type="CDD" id="cd19071">
    <property type="entry name" value="AKR_AKR1-5-like"/>
    <property type="match status" value="1"/>
</dbReference>
<dbReference type="EC" id="1.1.1.346" evidence="8"/>
<dbReference type="InterPro" id="IPR023210">
    <property type="entry name" value="NADP_OxRdtase_dom"/>
</dbReference>
<dbReference type="PANTHER" id="PTHR43827:SF3">
    <property type="entry name" value="NADP-DEPENDENT OXIDOREDUCTASE DOMAIN-CONTAINING PROTEIN"/>
    <property type="match status" value="1"/>
</dbReference>
<evidence type="ECO:0000256" key="5">
    <source>
        <dbReference type="PIRSR" id="PIRSR000097-2"/>
    </source>
</evidence>
<evidence type="ECO:0000259" key="7">
    <source>
        <dbReference type="Pfam" id="PF00248"/>
    </source>
</evidence>
<dbReference type="AlphaFoldDB" id="A0A7W5TUJ6"/>
<dbReference type="EMBL" id="JACIBT010000001">
    <property type="protein sequence ID" value="MBB3666709.1"/>
    <property type="molecule type" value="Genomic_DNA"/>
</dbReference>
<proteinExistence type="inferred from homology"/>
<dbReference type="PROSITE" id="PS00798">
    <property type="entry name" value="ALDOKETO_REDUCTASE_1"/>
    <property type="match status" value="1"/>
</dbReference>
<dbReference type="SUPFAM" id="SSF51430">
    <property type="entry name" value="NAD(P)-linked oxidoreductase"/>
    <property type="match status" value="1"/>
</dbReference>
<gene>
    <name evidence="8" type="ORF">FHX47_000302</name>
</gene>